<dbReference type="Pfam" id="PF25967">
    <property type="entry name" value="RND-MFP_C"/>
    <property type="match status" value="1"/>
</dbReference>
<evidence type="ECO:0000259" key="8">
    <source>
        <dbReference type="Pfam" id="PF25967"/>
    </source>
</evidence>
<dbReference type="InterPro" id="IPR058627">
    <property type="entry name" value="MdtA-like_C"/>
</dbReference>
<dbReference type="Gene3D" id="2.40.30.170">
    <property type="match status" value="1"/>
</dbReference>
<evidence type="ECO:0000313" key="10">
    <source>
        <dbReference type="Proteomes" id="UP000676194"/>
    </source>
</evidence>
<dbReference type="PANTHER" id="PTHR30158:SF10">
    <property type="entry name" value="CATION EFFLUX PUMP"/>
    <property type="match status" value="1"/>
</dbReference>
<accession>A0A8E6BDC9</accession>
<dbReference type="Proteomes" id="UP000676194">
    <property type="component" value="Chromosome"/>
</dbReference>
<keyword evidence="10" id="KW-1185">Reference proteome</keyword>
<feature type="coiled-coil region" evidence="3">
    <location>
        <begin position="103"/>
        <end position="137"/>
    </location>
</feature>
<sequence length="389" mass="42699">MAEAPTPVIPVSHPVEREVTDYVDYTGRTDAKDSVSVRARATGYLTKVNFKEGADVKEGDLLFEIDPRPYQVLVDQAKAQVVLNEATKLLATQTLKRDKSALAAVAQQQIEQDQATLDQADAQIKVAKANLDTALLNLAFTKVTSPISGRISRYYYTAGNLITQDQTMLTTIVSMDPLYTYFDMDERTYQKVVKAINDGKIKLSTGDVETPAPIPDLPVNMALEGEEGFPHEGRINFINNQVNSATGTIAVRGIFSNPRPKGGIWTLAPGMFVRIRLPIGVPHKALLVVDKAIGSDQGLKYVYVVDAENKIQYRRVKTGPLQDDGLRVIEEGLKSDDWVAVGNMQQLRAKTLVEPAPSRMPTLSRGPDTSKTPLNGTEKKSKSGTEKKK</sequence>
<dbReference type="KEGG" id="tsph:KIH39_05115"/>
<dbReference type="AlphaFoldDB" id="A0A8E6BDC9"/>
<keyword evidence="3" id="KW-0175">Coiled coil</keyword>
<evidence type="ECO:0000313" key="9">
    <source>
        <dbReference type="EMBL" id="QVL34850.1"/>
    </source>
</evidence>
<evidence type="ECO:0000259" key="5">
    <source>
        <dbReference type="Pfam" id="PF25876"/>
    </source>
</evidence>
<evidence type="ECO:0000256" key="3">
    <source>
        <dbReference type="SAM" id="Coils"/>
    </source>
</evidence>
<name>A0A8E6BDC9_9BACT</name>
<evidence type="ECO:0000259" key="6">
    <source>
        <dbReference type="Pfam" id="PF25917"/>
    </source>
</evidence>
<dbReference type="NCBIfam" id="TIGR01730">
    <property type="entry name" value="RND_mfp"/>
    <property type="match status" value="1"/>
</dbReference>
<protein>
    <submittedName>
        <fullName evidence="9">Efflux RND transporter periplasmic adaptor subunit</fullName>
    </submittedName>
</protein>
<dbReference type="InterPro" id="IPR006143">
    <property type="entry name" value="RND_pump_MFP"/>
</dbReference>
<feature type="domain" description="Multidrug resistance protein MdtA-like barrel-sandwich hybrid" evidence="6">
    <location>
        <begin position="34"/>
        <end position="170"/>
    </location>
</feature>
<dbReference type="GO" id="GO:0046677">
    <property type="term" value="P:response to antibiotic"/>
    <property type="evidence" value="ECO:0007669"/>
    <property type="project" value="TreeGrafter"/>
</dbReference>
<dbReference type="PANTHER" id="PTHR30158">
    <property type="entry name" value="ACRA/E-RELATED COMPONENT OF DRUG EFFLUX TRANSPORTER"/>
    <property type="match status" value="1"/>
</dbReference>
<dbReference type="EMBL" id="CP074694">
    <property type="protein sequence ID" value="QVL34850.1"/>
    <property type="molecule type" value="Genomic_DNA"/>
</dbReference>
<dbReference type="Pfam" id="PF25917">
    <property type="entry name" value="BSH_RND"/>
    <property type="match status" value="1"/>
</dbReference>
<feature type="compositionally biased region" description="Basic and acidic residues" evidence="4">
    <location>
        <begin position="377"/>
        <end position="389"/>
    </location>
</feature>
<organism evidence="9 10">
    <name type="scientific">Telmatocola sphagniphila</name>
    <dbReference type="NCBI Taxonomy" id="1123043"/>
    <lineage>
        <taxon>Bacteria</taxon>
        <taxon>Pseudomonadati</taxon>
        <taxon>Planctomycetota</taxon>
        <taxon>Planctomycetia</taxon>
        <taxon>Gemmatales</taxon>
        <taxon>Gemmataceae</taxon>
    </lineage>
</organism>
<dbReference type="Gene3D" id="2.40.420.20">
    <property type="match status" value="1"/>
</dbReference>
<dbReference type="InterPro" id="IPR058626">
    <property type="entry name" value="MdtA-like_b-barrel"/>
</dbReference>
<feature type="domain" description="Multidrug resistance protein MdtA-like C-terminal permuted SH3" evidence="8">
    <location>
        <begin position="285"/>
        <end position="345"/>
    </location>
</feature>
<feature type="domain" description="Multidrug resistance protein MdtA-like beta-barrel" evidence="7">
    <location>
        <begin position="200"/>
        <end position="280"/>
    </location>
</feature>
<comment type="similarity">
    <text evidence="2">Belongs to the membrane fusion protein (MFP) (TC 8.A.1) family.</text>
</comment>
<dbReference type="Pfam" id="PF25876">
    <property type="entry name" value="HH_MFP_RND"/>
    <property type="match status" value="1"/>
</dbReference>
<evidence type="ECO:0000259" key="7">
    <source>
        <dbReference type="Pfam" id="PF25944"/>
    </source>
</evidence>
<dbReference type="GO" id="GO:0022857">
    <property type="term" value="F:transmembrane transporter activity"/>
    <property type="evidence" value="ECO:0007669"/>
    <property type="project" value="InterPro"/>
</dbReference>
<feature type="domain" description="Multidrug resistance protein MdtA-like alpha-helical hairpin" evidence="5">
    <location>
        <begin position="75"/>
        <end position="141"/>
    </location>
</feature>
<gene>
    <name evidence="9" type="ORF">KIH39_05115</name>
</gene>
<reference evidence="9" key="1">
    <citation type="submission" date="2021-05" db="EMBL/GenBank/DDBJ databases">
        <title>Complete genome sequence of the cellulolytic planctomycete Telmatocola sphagniphila SP2T and characterization of the first cellulase from planctomycetes.</title>
        <authorList>
            <person name="Rakitin A.L."/>
            <person name="Beletsky A.V."/>
            <person name="Naumoff D.G."/>
            <person name="Kulichevskaya I.S."/>
            <person name="Mardanov A.V."/>
            <person name="Ravin N.V."/>
            <person name="Dedysh S.N."/>
        </authorList>
    </citation>
    <scope>NUCLEOTIDE SEQUENCE</scope>
    <source>
        <strain evidence="9">SP2T</strain>
    </source>
</reference>
<dbReference type="SUPFAM" id="SSF111369">
    <property type="entry name" value="HlyD-like secretion proteins"/>
    <property type="match status" value="1"/>
</dbReference>
<dbReference type="Gene3D" id="2.40.50.100">
    <property type="match status" value="1"/>
</dbReference>
<dbReference type="Gene3D" id="1.10.287.470">
    <property type="entry name" value="Helix hairpin bin"/>
    <property type="match status" value="1"/>
</dbReference>
<evidence type="ECO:0000256" key="1">
    <source>
        <dbReference type="ARBA" id="ARBA00004196"/>
    </source>
</evidence>
<comment type="subcellular location">
    <subcellularLocation>
        <location evidence="1">Cell envelope</location>
    </subcellularLocation>
</comment>
<evidence type="ECO:0000256" key="2">
    <source>
        <dbReference type="ARBA" id="ARBA00009477"/>
    </source>
</evidence>
<evidence type="ECO:0000256" key="4">
    <source>
        <dbReference type="SAM" id="MobiDB-lite"/>
    </source>
</evidence>
<proteinExistence type="inferred from homology"/>
<dbReference type="InterPro" id="IPR058625">
    <property type="entry name" value="MdtA-like_BSH"/>
</dbReference>
<dbReference type="InterPro" id="IPR058624">
    <property type="entry name" value="MdtA-like_HH"/>
</dbReference>
<dbReference type="GO" id="GO:0005886">
    <property type="term" value="C:plasma membrane"/>
    <property type="evidence" value="ECO:0007669"/>
    <property type="project" value="TreeGrafter"/>
</dbReference>
<feature type="region of interest" description="Disordered" evidence="4">
    <location>
        <begin position="350"/>
        <end position="389"/>
    </location>
</feature>
<dbReference type="Pfam" id="PF25944">
    <property type="entry name" value="Beta-barrel_RND"/>
    <property type="match status" value="1"/>
</dbReference>